<reference evidence="1 2" key="1">
    <citation type="submission" date="2020-05" db="EMBL/GenBank/DDBJ databases">
        <authorList>
            <person name="Campoy J."/>
            <person name="Schneeberger K."/>
            <person name="Spophaly S."/>
        </authorList>
    </citation>
    <scope>NUCLEOTIDE SEQUENCE [LARGE SCALE GENOMIC DNA]</scope>
    <source>
        <strain evidence="1">PruArmRojPasFocal</strain>
    </source>
</reference>
<dbReference type="EMBL" id="CAEKDK010000001">
    <property type="protein sequence ID" value="CAB4264912.1"/>
    <property type="molecule type" value="Genomic_DNA"/>
</dbReference>
<protein>
    <submittedName>
        <fullName evidence="1">Uncharacterized protein</fullName>
    </submittedName>
</protein>
<organism evidence="1 2">
    <name type="scientific">Prunus armeniaca</name>
    <name type="common">Apricot</name>
    <name type="synonym">Armeniaca vulgaris</name>
    <dbReference type="NCBI Taxonomy" id="36596"/>
    <lineage>
        <taxon>Eukaryota</taxon>
        <taxon>Viridiplantae</taxon>
        <taxon>Streptophyta</taxon>
        <taxon>Embryophyta</taxon>
        <taxon>Tracheophyta</taxon>
        <taxon>Spermatophyta</taxon>
        <taxon>Magnoliopsida</taxon>
        <taxon>eudicotyledons</taxon>
        <taxon>Gunneridae</taxon>
        <taxon>Pentapetalae</taxon>
        <taxon>rosids</taxon>
        <taxon>fabids</taxon>
        <taxon>Rosales</taxon>
        <taxon>Rosaceae</taxon>
        <taxon>Amygdaloideae</taxon>
        <taxon>Amygdaleae</taxon>
        <taxon>Prunus</taxon>
    </lineage>
</organism>
<gene>
    <name evidence="1" type="ORF">CURHAP_LOCUS6899</name>
</gene>
<name>A0A6J5TML8_PRUAR</name>
<dbReference type="AlphaFoldDB" id="A0A6J5TML8"/>
<dbReference type="Proteomes" id="UP000507222">
    <property type="component" value="Unassembled WGS sequence"/>
</dbReference>
<sequence length="80" mass="9265">MNKWGIIEIELRNVLKRATLYATHPKDRSQLHNEFSRKLENFGAECWNSPLLLNFSATRTGKAVGRRSKGCRCGESCRRR</sequence>
<evidence type="ECO:0000313" key="2">
    <source>
        <dbReference type="Proteomes" id="UP000507222"/>
    </source>
</evidence>
<accession>A0A6J5TML8</accession>
<evidence type="ECO:0000313" key="1">
    <source>
        <dbReference type="EMBL" id="CAB4264912.1"/>
    </source>
</evidence>
<proteinExistence type="predicted"/>